<keyword evidence="7 8" id="KW-0472">Membrane</keyword>
<protein>
    <submittedName>
        <fullName evidence="9">Tellurite resistance/C4-dicarboxylate transporter family protein</fullName>
    </submittedName>
</protein>
<evidence type="ECO:0000256" key="8">
    <source>
        <dbReference type="SAM" id="Phobius"/>
    </source>
</evidence>
<dbReference type="CDD" id="cd09319">
    <property type="entry name" value="TDT_like_1"/>
    <property type="match status" value="1"/>
</dbReference>
<dbReference type="InterPro" id="IPR038665">
    <property type="entry name" value="Voltage-dep_anion_channel_sf"/>
</dbReference>
<dbReference type="Gene3D" id="1.50.10.150">
    <property type="entry name" value="Voltage-dependent anion channel"/>
    <property type="match status" value="1"/>
</dbReference>
<feature type="transmembrane region" description="Helical" evidence="8">
    <location>
        <begin position="316"/>
        <end position="333"/>
    </location>
</feature>
<evidence type="ECO:0000313" key="10">
    <source>
        <dbReference type="Proteomes" id="UP001596298"/>
    </source>
</evidence>
<feature type="transmembrane region" description="Helical" evidence="8">
    <location>
        <begin position="40"/>
        <end position="62"/>
    </location>
</feature>
<dbReference type="Pfam" id="PF03595">
    <property type="entry name" value="SLAC1"/>
    <property type="match status" value="1"/>
</dbReference>
<dbReference type="InterPro" id="IPR004695">
    <property type="entry name" value="SLAC1/Mae1/Ssu1/TehA"/>
</dbReference>
<dbReference type="PANTHER" id="PTHR31686">
    <property type="match status" value="1"/>
</dbReference>
<evidence type="ECO:0000256" key="3">
    <source>
        <dbReference type="ARBA" id="ARBA00022448"/>
    </source>
</evidence>
<comment type="caution">
    <text evidence="9">The sequence shown here is derived from an EMBL/GenBank/DDBJ whole genome shotgun (WGS) entry which is preliminary data.</text>
</comment>
<sequence>MVEGMLGRTRAAVKGLSPGYFALVMATGIVSSGLRLDGATWLADILLVIAGAAFVALAVFNIWRLVEFTSRASADFFDPQRAFGYFTSVAAAGVLASGVSAHGMITLALVLFILGFTAWLLLGYAVPWATMLDRSHHPTVRGANGSWFLWVVSSQSVATMAAILERHLHSAQHLFAMLAVVAWSVGVFLYGAESMLIALREMLYDADFAPSYWVCMGAASITVLAGAEILASPGSTVVTNVAPILDAATVMFWSFASWLLPMLILAFCWRHFVRRISLAYDVSLWSMVFPLGMYAVASVHLGQVEKLPWVEHIGRVELWLSFAIWCAVFLGFVRHVCRVLSGHLVPDAGSGPRQVT</sequence>
<dbReference type="EMBL" id="JBHSWH010000001">
    <property type="protein sequence ID" value="MFC6705059.1"/>
    <property type="molecule type" value="Genomic_DNA"/>
</dbReference>
<feature type="transmembrane region" description="Helical" evidence="8">
    <location>
        <begin position="147"/>
        <end position="164"/>
    </location>
</feature>
<organism evidence="9 10">
    <name type="scientific">Flexivirga alba</name>
    <dbReference type="NCBI Taxonomy" id="702742"/>
    <lineage>
        <taxon>Bacteria</taxon>
        <taxon>Bacillati</taxon>
        <taxon>Actinomycetota</taxon>
        <taxon>Actinomycetes</taxon>
        <taxon>Micrococcales</taxon>
        <taxon>Dermacoccaceae</taxon>
        <taxon>Flexivirga</taxon>
    </lineage>
</organism>
<dbReference type="InterPro" id="IPR051629">
    <property type="entry name" value="Sulfite_efflux_TDT"/>
</dbReference>
<evidence type="ECO:0000256" key="4">
    <source>
        <dbReference type="ARBA" id="ARBA00022475"/>
    </source>
</evidence>
<keyword evidence="5 8" id="KW-0812">Transmembrane</keyword>
<feature type="transmembrane region" description="Helical" evidence="8">
    <location>
        <begin position="250"/>
        <end position="269"/>
    </location>
</feature>
<feature type="transmembrane region" description="Helical" evidence="8">
    <location>
        <begin position="12"/>
        <end position="34"/>
    </location>
</feature>
<evidence type="ECO:0000256" key="7">
    <source>
        <dbReference type="ARBA" id="ARBA00023136"/>
    </source>
</evidence>
<evidence type="ECO:0000256" key="1">
    <source>
        <dbReference type="ARBA" id="ARBA00004651"/>
    </source>
</evidence>
<feature type="transmembrane region" description="Helical" evidence="8">
    <location>
        <begin position="105"/>
        <end position="126"/>
    </location>
</feature>
<name>A0ABW2AET8_9MICO</name>
<dbReference type="RefSeq" id="WP_382399856.1">
    <property type="nucleotide sequence ID" value="NZ_JBHSWH010000001.1"/>
</dbReference>
<comment type="similarity">
    <text evidence="2">Belongs to the tellurite-resistance/dicarboxylate transporter (TDT) family.</text>
</comment>
<dbReference type="PANTHER" id="PTHR31686:SF1">
    <property type="entry name" value="SULFITE EFFLUX PUMP SSU1"/>
    <property type="match status" value="1"/>
</dbReference>
<keyword evidence="10" id="KW-1185">Reference proteome</keyword>
<evidence type="ECO:0000256" key="2">
    <source>
        <dbReference type="ARBA" id="ARBA00008566"/>
    </source>
</evidence>
<keyword evidence="6 8" id="KW-1133">Transmembrane helix</keyword>
<feature type="transmembrane region" description="Helical" evidence="8">
    <location>
        <begin position="278"/>
        <end position="296"/>
    </location>
</feature>
<dbReference type="Proteomes" id="UP001596298">
    <property type="component" value="Unassembled WGS sequence"/>
</dbReference>
<reference evidence="10" key="1">
    <citation type="journal article" date="2019" name="Int. J. Syst. Evol. Microbiol.">
        <title>The Global Catalogue of Microorganisms (GCM) 10K type strain sequencing project: providing services to taxonomists for standard genome sequencing and annotation.</title>
        <authorList>
            <consortium name="The Broad Institute Genomics Platform"/>
            <consortium name="The Broad Institute Genome Sequencing Center for Infectious Disease"/>
            <person name="Wu L."/>
            <person name="Ma J."/>
        </authorList>
    </citation>
    <scope>NUCLEOTIDE SEQUENCE [LARGE SCALE GENOMIC DNA]</scope>
    <source>
        <strain evidence="10">CCUG 58127</strain>
    </source>
</reference>
<feature type="transmembrane region" description="Helical" evidence="8">
    <location>
        <begin position="176"/>
        <end position="199"/>
    </location>
</feature>
<keyword evidence="4" id="KW-1003">Cell membrane</keyword>
<evidence type="ECO:0000313" key="9">
    <source>
        <dbReference type="EMBL" id="MFC6705059.1"/>
    </source>
</evidence>
<keyword evidence="3" id="KW-0813">Transport</keyword>
<gene>
    <name evidence="9" type="ORF">ACFQDH_07200</name>
</gene>
<feature type="transmembrane region" description="Helical" evidence="8">
    <location>
        <begin position="82"/>
        <end position="99"/>
    </location>
</feature>
<comment type="subcellular location">
    <subcellularLocation>
        <location evidence="1">Cell membrane</location>
        <topology evidence="1">Multi-pass membrane protein</topology>
    </subcellularLocation>
</comment>
<evidence type="ECO:0000256" key="6">
    <source>
        <dbReference type="ARBA" id="ARBA00022989"/>
    </source>
</evidence>
<feature type="transmembrane region" description="Helical" evidence="8">
    <location>
        <begin position="211"/>
        <end position="230"/>
    </location>
</feature>
<evidence type="ECO:0000256" key="5">
    <source>
        <dbReference type="ARBA" id="ARBA00022692"/>
    </source>
</evidence>
<proteinExistence type="inferred from homology"/>
<accession>A0ABW2AET8</accession>